<proteinExistence type="predicted"/>
<dbReference type="Proteomes" id="UP000887222">
    <property type="component" value="Unassembled WGS sequence"/>
</dbReference>
<dbReference type="RefSeq" id="WP_220806517.1">
    <property type="nucleotide sequence ID" value="NZ_BPMK01000001.1"/>
</dbReference>
<organism evidence="1 2">
    <name type="scientific">Noviherbaspirillum aridicola</name>
    <dbReference type="NCBI Taxonomy" id="2849687"/>
    <lineage>
        <taxon>Bacteria</taxon>
        <taxon>Pseudomonadati</taxon>
        <taxon>Pseudomonadota</taxon>
        <taxon>Betaproteobacteria</taxon>
        <taxon>Burkholderiales</taxon>
        <taxon>Oxalobacteraceae</taxon>
        <taxon>Noviherbaspirillum</taxon>
    </lineage>
</organism>
<comment type="caution">
    <text evidence="1">The sequence shown here is derived from an EMBL/GenBank/DDBJ whole genome shotgun (WGS) entry which is preliminary data.</text>
</comment>
<sequence>MRLDIAVEDLEAMLAAWRQSVDLETAMTDQFKIMMMANRRQILENLLQTGSGWAQLLRCARGAQDNDETELRALRASVEAFVAWAAAELDQLNTLQPDA</sequence>
<accession>A0ABQ4PZM3</accession>
<gene>
    <name evidence="1" type="ORF">NCCP691_03690</name>
</gene>
<protein>
    <submittedName>
        <fullName evidence="1">Uncharacterized protein</fullName>
    </submittedName>
</protein>
<dbReference type="EMBL" id="BPMK01000001">
    <property type="protein sequence ID" value="GIZ50355.1"/>
    <property type="molecule type" value="Genomic_DNA"/>
</dbReference>
<reference evidence="1 2" key="1">
    <citation type="journal article" date="2022" name="Int. J. Syst. Evol. Microbiol.">
        <title>Noviherbaspirillum aridicola sp. nov., isolated from an arid soil in Pakistan.</title>
        <authorList>
            <person name="Khan I.U."/>
            <person name="Saqib M."/>
            <person name="Amin A."/>
            <person name="Hussain F."/>
            <person name="Li L."/>
            <person name="Liu Y.H."/>
            <person name="Fang B.Z."/>
            <person name="Ahmed I."/>
            <person name="Li W.J."/>
        </authorList>
    </citation>
    <scope>NUCLEOTIDE SEQUENCE [LARGE SCALE GENOMIC DNA]</scope>
    <source>
        <strain evidence="1 2">NCCP-691</strain>
    </source>
</reference>
<keyword evidence="2" id="KW-1185">Reference proteome</keyword>
<name>A0ABQ4PZM3_9BURK</name>
<evidence type="ECO:0000313" key="1">
    <source>
        <dbReference type="EMBL" id="GIZ50355.1"/>
    </source>
</evidence>
<evidence type="ECO:0000313" key="2">
    <source>
        <dbReference type="Proteomes" id="UP000887222"/>
    </source>
</evidence>